<feature type="domain" description="Histidine kinase/HSP90-like ATPase" evidence="2">
    <location>
        <begin position="19"/>
        <end position="145"/>
    </location>
</feature>
<dbReference type="AlphaFoldDB" id="A0AAE3LUT4"/>
<keyword evidence="1" id="KW-0418">Kinase</keyword>
<reference evidence="3" key="1">
    <citation type="submission" date="2022-10" db="EMBL/GenBank/DDBJ databases">
        <authorList>
            <person name="Yue Y."/>
        </authorList>
    </citation>
    <scope>NUCLEOTIDE SEQUENCE</scope>
    <source>
        <strain evidence="3">Z654</strain>
    </source>
</reference>
<dbReference type="InterPro" id="IPR036890">
    <property type="entry name" value="HATPase_C_sf"/>
</dbReference>
<keyword evidence="1" id="KW-0808">Transferase</keyword>
<dbReference type="Gene3D" id="3.30.565.10">
    <property type="entry name" value="Histidine kinase-like ATPase, C-terminal domain"/>
    <property type="match status" value="1"/>
</dbReference>
<keyword evidence="3" id="KW-0547">Nucleotide-binding</keyword>
<accession>A0AAE3LUT4</accession>
<dbReference type="GO" id="GO:0004674">
    <property type="term" value="F:protein serine/threonine kinase activity"/>
    <property type="evidence" value="ECO:0007669"/>
    <property type="project" value="UniProtKB-KW"/>
</dbReference>
<comment type="caution">
    <text evidence="3">The sequence shown here is derived from an EMBL/GenBank/DDBJ whole genome shotgun (WGS) entry which is preliminary data.</text>
</comment>
<dbReference type="Pfam" id="PF13581">
    <property type="entry name" value="HATPase_c_2"/>
    <property type="match status" value="1"/>
</dbReference>
<evidence type="ECO:0000259" key="2">
    <source>
        <dbReference type="Pfam" id="PF13581"/>
    </source>
</evidence>
<dbReference type="CDD" id="cd16936">
    <property type="entry name" value="HATPase_RsbW-like"/>
    <property type="match status" value="1"/>
</dbReference>
<dbReference type="InterPro" id="IPR050267">
    <property type="entry name" value="Anti-sigma-factor_SerPK"/>
</dbReference>
<proteinExistence type="predicted"/>
<dbReference type="GO" id="GO:0005524">
    <property type="term" value="F:ATP binding"/>
    <property type="evidence" value="ECO:0007669"/>
    <property type="project" value="UniProtKB-KW"/>
</dbReference>
<dbReference type="InterPro" id="IPR003594">
    <property type="entry name" value="HATPase_dom"/>
</dbReference>
<dbReference type="SUPFAM" id="SSF55874">
    <property type="entry name" value="ATPase domain of HSP90 chaperone/DNA topoisomerase II/histidine kinase"/>
    <property type="match status" value="1"/>
</dbReference>
<dbReference type="Proteomes" id="UP001208041">
    <property type="component" value="Unassembled WGS sequence"/>
</dbReference>
<evidence type="ECO:0000313" key="4">
    <source>
        <dbReference type="Proteomes" id="UP001208041"/>
    </source>
</evidence>
<gene>
    <name evidence="3" type="ORF">OH136_14250</name>
</gene>
<keyword evidence="4" id="KW-1185">Reference proteome</keyword>
<evidence type="ECO:0000313" key="3">
    <source>
        <dbReference type="EMBL" id="MCV6825720.1"/>
    </source>
</evidence>
<dbReference type="PANTHER" id="PTHR35526">
    <property type="entry name" value="ANTI-SIGMA-F FACTOR RSBW-RELATED"/>
    <property type="match status" value="1"/>
</dbReference>
<protein>
    <submittedName>
        <fullName evidence="3">ATP-binding protein</fullName>
    </submittedName>
</protein>
<sequence>MSDRPPAKEPYRFGLSFQSSPLMVRHALSEVMSRLQKKGVREKDCGVFELALAEVLNNIVEHAYEGSDTGSITLSITIWNNSLNCEISDIGKAMPDLSLPVPKQKELNVGLERLPEGGWGWMMIRELSDSITYQRTSGRNKLAFQMGLDQA</sequence>
<name>A0AAE3LUT4_9RHOB</name>
<keyword evidence="1" id="KW-0723">Serine/threonine-protein kinase</keyword>
<evidence type="ECO:0000256" key="1">
    <source>
        <dbReference type="ARBA" id="ARBA00022527"/>
    </source>
</evidence>
<dbReference type="EMBL" id="JAOYFC010000003">
    <property type="protein sequence ID" value="MCV6825720.1"/>
    <property type="molecule type" value="Genomic_DNA"/>
</dbReference>
<dbReference type="RefSeq" id="WP_263954656.1">
    <property type="nucleotide sequence ID" value="NZ_JAOYFC010000003.1"/>
</dbReference>
<organism evidence="3 4">
    <name type="scientific">Halocynthiibacter halioticoli</name>
    <dbReference type="NCBI Taxonomy" id="2986804"/>
    <lineage>
        <taxon>Bacteria</taxon>
        <taxon>Pseudomonadati</taxon>
        <taxon>Pseudomonadota</taxon>
        <taxon>Alphaproteobacteria</taxon>
        <taxon>Rhodobacterales</taxon>
        <taxon>Paracoccaceae</taxon>
        <taxon>Halocynthiibacter</taxon>
    </lineage>
</organism>
<dbReference type="PANTHER" id="PTHR35526:SF3">
    <property type="entry name" value="ANTI-SIGMA-F FACTOR RSBW"/>
    <property type="match status" value="1"/>
</dbReference>
<keyword evidence="3" id="KW-0067">ATP-binding</keyword>